<gene>
    <name evidence="2" type="ORF">ENJ51_04800</name>
</gene>
<comment type="caution">
    <text evidence="2">The sequence shown here is derived from an EMBL/GenBank/DDBJ whole genome shotgun (WGS) entry which is preliminary data.</text>
</comment>
<dbReference type="EMBL" id="DRMS01000188">
    <property type="protein sequence ID" value="HFC92113.1"/>
    <property type="molecule type" value="Genomic_DNA"/>
</dbReference>
<organism evidence="2">
    <name type="scientific">Leucothrix mucor</name>
    <dbReference type="NCBI Taxonomy" id="45248"/>
    <lineage>
        <taxon>Bacteria</taxon>
        <taxon>Pseudomonadati</taxon>
        <taxon>Pseudomonadota</taxon>
        <taxon>Gammaproteobacteria</taxon>
        <taxon>Thiotrichales</taxon>
        <taxon>Thiotrichaceae</taxon>
        <taxon>Leucothrix</taxon>
    </lineage>
</organism>
<accession>A0A7V2T2C0</accession>
<dbReference type="Proteomes" id="UP000885750">
    <property type="component" value="Unassembled WGS sequence"/>
</dbReference>
<protein>
    <recommendedName>
        <fullName evidence="1">Carboxymuconolactone decarboxylase-like domain-containing protein</fullName>
    </recommendedName>
</protein>
<dbReference type="GO" id="GO:0051920">
    <property type="term" value="F:peroxiredoxin activity"/>
    <property type="evidence" value="ECO:0007669"/>
    <property type="project" value="InterPro"/>
</dbReference>
<evidence type="ECO:0000313" key="2">
    <source>
        <dbReference type="EMBL" id="HFC92113.1"/>
    </source>
</evidence>
<dbReference type="PANTHER" id="PTHR35446:SF2">
    <property type="entry name" value="CARBOXYMUCONOLACTONE DECARBOXYLASE-LIKE DOMAIN-CONTAINING PROTEIN"/>
    <property type="match status" value="1"/>
</dbReference>
<dbReference type="SUPFAM" id="SSF69118">
    <property type="entry name" value="AhpD-like"/>
    <property type="match status" value="1"/>
</dbReference>
<dbReference type="Gene3D" id="1.20.1290.10">
    <property type="entry name" value="AhpD-like"/>
    <property type="match status" value="1"/>
</dbReference>
<dbReference type="InterPro" id="IPR029032">
    <property type="entry name" value="AhpD-like"/>
</dbReference>
<dbReference type="AlphaFoldDB" id="A0A7V2T2C0"/>
<sequence>MTILNTVSPDEAEGKVAEIYQQVSDAFGFIPNGMNLYSVNPVAMERQWGYLGYSMQHPKLSNLLLALIRLLVSVNKGCDYCVNLNTGILLQNGLSMEDIQALKEDTTRAPLEKADMAMLQFVLKATDDANSRSAEEVQQLRDFGFEDKDIFDAVQHGAYMVATEILFDTFNLENDQM</sequence>
<dbReference type="InterPro" id="IPR003779">
    <property type="entry name" value="CMD-like"/>
</dbReference>
<dbReference type="PANTHER" id="PTHR35446">
    <property type="entry name" value="SI:CH211-175M2.5"/>
    <property type="match status" value="1"/>
</dbReference>
<name>A0A7V2T2C0_LEUMU</name>
<feature type="domain" description="Carboxymuconolactone decarboxylase-like" evidence="1">
    <location>
        <begin position="43"/>
        <end position="102"/>
    </location>
</feature>
<evidence type="ECO:0000259" key="1">
    <source>
        <dbReference type="Pfam" id="PF02627"/>
    </source>
</evidence>
<dbReference type="Pfam" id="PF02627">
    <property type="entry name" value="CMD"/>
    <property type="match status" value="1"/>
</dbReference>
<proteinExistence type="predicted"/>
<reference evidence="2" key="1">
    <citation type="journal article" date="2020" name="mSystems">
        <title>Genome- and Community-Level Interaction Insights into Carbon Utilization and Element Cycling Functions of Hydrothermarchaeota in Hydrothermal Sediment.</title>
        <authorList>
            <person name="Zhou Z."/>
            <person name="Liu Y."/>
            <person name="Xu W."/>
            <person name="Pan J."/>
            <person name="Luo Z.H."/>
            <person name="Li M."/>
        </authorList>
    </citation>
    <scope>NUCLEOTIDE SEQUENCE [LARGE SCALE GENOMIC DNA]</scope>
    <source>
        <strain evidence="2">HyVt-493</strain>
    </source>
</reference>